<accession>F8N751</accession>
<dbReference type="STRING" id="688246.Premu_1968"/>
<dbReference type="RefSeq" id="WP_007574874.1">
    <property type="nucleotide sequence ID" value="NZ_BPTS01000002.1"/>
</dbReference>
<organism evidence="1 2">
    <name type="scientific">Hallella multisaccharivorax DSM 17128</name>
    <dbReference type="NCBI Taxonomy" id="688246"/>
    <lineage>
        <taxon>Bacteria</taxon>
        <taxon>Pseudomonadati</taxon>
        <taxon>Bacteroidota</taxon>
        <taxon>Bacteroidia</taxon>
        <taxon>Bacteroidales</taxon>
        <taxon>Prevotellaceae</taxon>
        <taxon>Hallella</taxon>
    </lineage>
</organism>
<name>F8N751_9BACT</name>
<keyword evidence="2" id="KW-1185">Reference proteome</keyword>
<dbReference type="OrthoDB" id="1012285at2"/>
<gene>
    <name evidence="1" type="ORF">Premu_1968</name>
</gene>
<sequence length="284" mass="31940">MTSTPLIWISTLALTLTLLLLPYNKAAAQKEAASLISIGHTDLLDTYLSQEKATGLELRYTKEKANRKNLKTDSTATMPRLRRWSTYIVQEAFFTKAGTRGNDNSFLGALYNLRFGWHYNIDPLSPAPACESYASSPRSPLNLRIGLLTDLSLGGLYNTRNSNNPAQARMALSLDPSVMATWRFHLKGRPFTLRYVAAAPALGIAFSPNYGQSYYEIFTHGNYDHNIVFTSPASGLQLHQMLILGFRLWHISFSIGYLGDIRQMSVNSLKYHQYTHALTIGWMY</sequence>
<dbReference type="eggNOG" id="ENOG5030FNJ">
    <property type="taxonomic scope" value="Bacteria"/>
</dbReference>
<reference evidence="2" key="1">
    <citation type="journal article" date="2011" name="Stand. Genomic Sci.">
        <title>Non-contiguous finished genome sequence of the opportunistic oral pathogen Prevotella multisaccharivorax type strain (PPPA20).</title>
        <authorList>
            <person name="Pati A."/>
            <person name="Gronow S."/>
            <person name="Lu M."/>
            <person name="Lapidus A."/>
            <person name="Nolan M."/>
            <person name="Lucas S."/>
            <person name="Hammon N."/>
            <person name="Deshpande S."/>
            <person name="Cheng J.F."/>
            <person name="Tapia R."/>
            <person name="Han C."/>
            <person name="Goodwin L."/>
            <person name="Pitluck S."/>
            <person name="Liolios K."/>
            <person name="Pagani I."/>
            <person name="Mavromatis K."/>
            <person name="Mikhailova N."/>
            <person name="Huntemann M."/>
            <person name="Chen A."/>
            <person name="Palaniappan K."/>
            <person name="Land M."/>
            <person name="Hauser L."/>
            <person name="Detter J.C."/>
            <person name="Brambilla E.M."/>
            <person name="Rohde M."/>
            <person name="Goker M."/>
            <person name="Woyke T."/>
            <person name="Bristow J."/>
            <person name="Eisen J.A."/>
            <person name="Markowitz V."/>
            <person name="Hugenholtz P."/>
            <person name="Kyrpides N.C."/>
            <person name="Klenk H.P."/>
            <person name="Ivanova N."/>
        </authorList>
    </citation>
    <scope>NUCLEOTIDE SEQUENCE [LARGE SCALE GENOMIC DNA]</scope>
    <source>
        <strain evidence="2">DSM 17128</strain>
    </source>
</reference>
<proteinExistence type="predicted"/>
<evidence type="ECO:0000313" key="2">
    <source>
        <dbReference type="Proteomes" id="UP000002772"/>
    </source>
</evidence>
<protein>
    <recommendedName>
        <fullName evidence="3">Outer membrane protein beta-barrel domain-containing protein</fullName>
    </recommendedName>
</protein>
<evidence type="ECO:0000313" key="1">
    <source>
        <dbReference type="EMBL" id="EGN57367.1"/>
    </source>
</evidence>
<dbReference type="Proteomes" id="UP000002772">
    <property type="component" value="Unassembled WGS sequence"/>
</dbReference>
<evidence type="ECO:0008006" key="3">
    <source>
        <dbReference type="Google" id="ProtNLM"/>
    </source>
</evidence>
<dbReference type="AlphaFoldDB" id="F8N751"/>
<dbReference type="EMBL" id="GL945017">
    <property type="protein sequence ID" value="EGN57367.1"/>
    <property type="molecule type" value="Genomic_DNA"/>
</dbReference>
<dbReference type="HOGENOM" id="CLU_079009_0_0_10"/>